<evidence type="ECO:0000313" key="2">
    <source>
        <dbReference type="EMBL" id="NDJ92810.1"/>
    </source>
</evidence>
<evidence type="ECO:0000259" key="1">
    <source>
        <dbReference type="PROSITE" id="PS50878"/>
    </source>
</evidence>
<dbReference type="InterPro" id="IPR051320">
    <property type="entry name" value="Viral_Replic_Matur_Polypro"/>
</dbReference>
<dbReference type="Gene3D" id="3.30.70.270">
    <property type="match status" value="2"/>
</dbReference>
<proteinExistence type="predicted"/>
<name>A0A6G3MFM4_HENSL</name>
<dbReference type="InterPro" id="IPR043128">
    <property type="entry name" value="Rev_trsase/Diguanyl_cyclase"/>
</dbReference>
<protein>
    <submittedName>
        <fullName evidence="2">Transposon Ty3-G Gag-Pol polyprotein (Trinotate prediction)</fullName>
    </submittedName>
</protein>
<dbReference type="InterPro" id="IPR000477">
    <property type="entry name" value="RT_dom"/>
</dbReference>
<dbReference type="Pfam" id="PF00078">
    <property type="entry name" value="RVT_1"/>
    <property type="match status" value="1"/>
</dbReference>
<dbReference type="FunFam" id="3.30.70.270:FF:000003">
    <property type="entry name" value="Transposon Ty3-G Gag-Pol polyprotein"/>
    <property type="match status" value="1"/>
</dbReference>
<organism evidence="2">
    <name type="scientific">Henneguya salminicola</name>
    <name type="common">Myxosporean</name>
    <dbReference type="NCBI Taxonomy" id="69463"/>
    <lineage>
        <taxon>Eukaryota</taxon>
        <taxon>Metazoa</taxon>
        <taxon>Cnidaria</taxon>
        <taxon>Myxozoa</taxon>
        <taxon>Myxosporea</taxon>
        <taxon>Bivalvulida</taxon>
        <taxon>Platysporina</taxon>
        <taxon>Myxobolidae</taxon>
        <taxon>Henneguya</taxon>
    </lineage>
</organism>
<accession>A0A6G3MFM4</accession>
<dbReference type="PROSITE" id="PS50878">
    <property type="entry name" value="RT_POL"/>
    <property type="match status" value="1"/>
</dbReference>
<feature type="domain" description="Reverse transcriptase" evidence="1">
    <location>
        <begin position="1"/>
        <end position="58"/>
    </location>
</feature>
<sequence length="138" mass="16302">MDFVFAYLDDVLIFSSSREEHIRHLETLFKRFQEYGLAINRTKCQFGKSLIEFLGYQILRDGILPLPDKVNIVQNFPKPDTAQALREFIGLVNFYHRFIPNASRILRPLFMTLNTQSKSIIWNNEKLAYIRRSQDNTD</sequence>
<reference evidence="2" key="1">
    <citation type="submission" date="2018-11" db="EMBL/GenBank/DDBJ databases">
        <title>Henneguya salminicola genome and transcriptome.</title>
        <authorList>
            <person name="Yahalomi D."/>
            <person name="Atkinson S.D."/>
            <person name="Neuhof M."/>
            <person name="Chang E.S."/>
            <person name="Philippe H."/>
            <person name="Cartwright P."/>
            <person name="Bartholomew J.L."/>
            <person name="Huchon D."/>
        </authorList>
    </citation>
    <scope>NUCLEOTIDE SEQUENCE</scope>
    <source>
        <strain evidence="2">Hz1</strain>
        <tissue evidence="2">Whole</tissue>
    </source>
</reference>
<dbReference type="AlphaFoldDB" id="A0A6G3MFM4"/>
<dbReference type="EMBL" id="GHBP01001601">
    <property type="protein sequence ID" value="NDJ92810.1"/>
    <property type="molecule type" value="Transcribed_RNA"/>
</dbReference>
<dbReference type="PANTHER" id="PTHR33064:SF37">
    <property type="entry name" value="RIBONUCLEASE H"/>
    <property type="match status" value="1"/>
</dbReference>
<dbReference type="InterPro" id="IPR043502">
    <property type="entry name" value="DNA/RNA_pol_sf"/>
</dbReference>
<dbReference type="PANTHER" id="PTHR33064">
    <property type="entry name" value="POL PROTEIN"/>
    <property type="match status" value="1"/>
</dbReference>
<dbReference type="SUPFAM" id="SSF56672">
    <property type="entry name" value="DNA/RNA polymerases"/>
    <property type="match status" value="1"/>
</dbReference>